<proteinExistence type="predicted"/>
<dbReference type="GO" id="GO:0016787">
    <property type="term" value="F:hydrolase activity"/>
    <property type="evidence" value="ECO:0007669"/>
    <property type="project" value="InterPro"/>
</dbReference>
<dbReference type="InterPro" id="IPR006680">
    <property type="entry name" value="Amidohydro-rel"/>
</dbReference>
<evidence type="ECO:0000313" key="6">
    <source>
        <dbReference type="EMBL" id="CAB5012360.1"/>
    </source>
</evidence>
<dbReference type="EMBL" id="CAFBOF010000001">
    <property type="protein sequence ID" value="CAB4967965.1"/>
    <property type="molecule type" value="Genomic_DNA"/>
</dbReference>
<dbReference type="Gene3D" id="3.20.20.140">
    <property type="entry name" value="Metal-dependent hydrolases"/>
    <property type="match status" value="1"/>
</dbReference>
<gene>
    <name evidence="3" type="ORF">UFOPK2683_00245</name>
    <name evidence="4" type="ORF">UFOPK3605_00028</name>
    <name evidence="5" type="ORF">UFOPK3897_00032</name>
    <name evidence="6" type="ORF">UFOPK4121_00127</name>
</gene>
<feature type="domain" description="Amidohydrolase-related" evidence="2">
    <location>
        <begin position="81"/>
        <end position="373"/>
    </location>
</feature>
<accession>A0A6J7Q3P9</accession>
<keyword evidence="1" id="KW-0456">Lyase</keyword>
<dbReference type="Pfam" id="PF04909">
    <property type="entry name" value="Amidohydro_2"/>
    <property type="match status" value="1"/>
</dbReference>
<protein>
    <submittedName>
        <fullName evidence="6">Unannotated protein</fullName>
    </submittedName>
</protein>
<dbReference type="GO" id="GO:0019748">
    <property type="term" value="P:secondary metabolic process"/>
    <property type="evidence" value="ECO:0007669"/>
    <property type="project" value="TreeGrafter"/>
</dbReference>
<name>A0A6J7Q3P9_9ZZZZ</name>
<dbReference type="InterPro" id="IPR032465">
    <property type="entry name" value="ACMSD"/>
</dbReference>
<evidence type="ECO:0000256" key="1">
    <source>
        <dbReference type="ARBA" id="ARBA00023239"/>
    </source>
</evidence>
<dbReference type="GO" id="GO:0016831">
    <property type="term" value="F:carboxy-lyase activity"/>
    <property type="evidence" value="ECO:0007669"/>
    <property type="project" value="InterPro"/>
</dbReference>
<dbReference type="PANTHER" id="PTHR21240">
    <property type="entry name" value="2-AMINO-3-CARBOXYLMUCONATE-6-SEMIALDEHYDE DECARBOXYLASE"/>
    <property type="match status" value="1"/>
</dbReference>
<dbReference type="GO" id="GO:0005737">
    <property type="term" value="C:cytoplasm"/>
    <property type="evidence" value="ECO:0007669"/>
    <property type="project" value="TreeGrafter"/>
</dbReference>
<dbReference type="EMBL" id="CAFBMM010000001">
    <property type="protein sequence ID" value="CAB4893150.1"/>
    <property type="molecule type" value="Genomic_DNA"/>
</dbReference>
<dbReference type="EMBL" id="CAFBPQ010000001">
    <property type="protein sequence ID" value="CAB5012360.1"/>
    <property type="molecule type" value="Genomic_DNA"/>
</dbReference>
<reference evidence="6" key="1">
    <citation type="submission" date="2020-05" db="EMBL/GenBank/DDBJ databases">
        <authorList>
            <person name="Chiriac C."/>
            <person name="Salcher M."/>
            <person name="Ghai R."/>
            <person name="Kavagutti S V."/>
        </authorList>
    </citation>
    <scope>NUCLEOTIDE SEQUENCE</scope>
</reference>
<evidence type="ECO:0000313" key="3">
    <source>
        <dbReference type="EMBL" id="CAB4715453.1"/>
    </source>
</evidence>
<dbReference type="AlphaFoldDB" id="A0A6J7Q3P9"/>
<dbReference type="InterPro" id="IPR032466">
    <property type="entry name" value="Metal_Hydrolase"/>
</dbReference>
<dbReference type="EMBL" id="CAEZYK010000008">
    <property type="protein sequence ID" value="CAB4715453.1"/>
    <property type="molecule type" value="Genomic_DNA"/>
</dbReference>
<evidence type="ECO:0000259" key="2">
    <source>
        <dbReference type="Pfam" id="PF04909"/>
    </source>
</evidence>
<evidence type="ECO:0000313" key="4">
    <source>
        <dbReference type="EMBL" id="CAB4893150.1"/>
    </source>
</evidence>
<sequence length="426" mass="47556">MNMNDMIIVSVDDHVVEPPDMFTRHLPAKYAELAPRVIRKEDGTDVWDFQGIEIPNIGLNAVMGRPRDEYGIDPTSFDEIRPGCFDVEKRVLDMSANGTLGSLNFPSLPGFAGRLFGTLEDKTAARVLTEAYNDWHIDEWCGSAPGRFIPLAIPAIWDAEITAAEIRRVATKGCHAITFPENPVPLGLPSLHDEFWDPIWRACSDTGTVVCMHIGSSSKLAVTAPDAPMDVMIVLQPMNIVQCAADLTFSPIWRKFPNVKIALSEGGIGWVPYFMERLDHTFEVHHEWTGADFGGQSAAEFFLDHVILCFISDPVGLKLVGEHIDVNKICVEIDYPHSDANWPNAPENLLKEFEAANISDDDINAMTHLNAMREFQYDPFSYRAREKCTVEALRLEAIDVDTRPTPKGRRFPHRKGLAVSELNPTA</sequence>
<dbReference type="PANTHER" id="PTHR21240:SF28">
    <property type="entry name" value="ISO-OROTATE DECARBOXYLASE (EUROFUNG)"/>
    <property type="match status" value="1"/>
</dbReference>
<dbReference type="SUPFAM" id="SSF51556">
    <property type="entry name" value="Metallo-dependent hydrolases"/>
    <property type="match status" value="1"/>
</dbReference>
<organism evidence="6">
    <name type="scientific">freshwater metagenome</name>
    <dbReference type="NCBI Taxonomy" id="449393"/>
    <lineage>
        <taxon>unclassified sequences</taxon>
        <taxon>metagenomes</taxon>
        <taxon>ecological metagenomes</taxon>
    </lineage>
</organism>
<evidence type="ECO:0000313" key="5">
    <source>
        <dbReference type="EMBL" id="CAB4967965.1"/>
    </source>
</evidence>